<feature type="coiled-coil region" evidence="1">
    <location>
        <begin position="220"/>
        <end position="247"/>
    </location>
</feature>
<dbReference type="EMBL" id="CP054614">
    <property type="protein sequence ID" value="QKS55867.1"/>
    <property type="molecule type" value="Genomic_DNA"/>
</dbReference>
<sequence>MLENYIDCQVLSGNRKGGEKVIRTHLDFIERIDIEQDRLRRQRTLLEQAANNPQLFFEKASEVISRKDSLFKIMSVYEDGQRKMDTHDLTEYIGKLLDSFFKQELSNKNVTVKTSSSSSMYCVMMDDAQLVHFNPYERFYGQRSYRTVKQLQEDYDNTLTRLNNETSEVNSKLEDMKKAKEATYKWMIQYYMQKNKSISRKLYLCAKDTLIYTFRMKQVNEGIEKKIKKYEWQLEELKKRKDNHIECGTGIELLELRLQAADVISDVFKKYGYRHETENYRLY</sequence>
<gene>
    <name evidence="2" type="ORF">HUB98_05665</name>
</gene>
<organism evidence="2 3">
    <name type="scientific">Paenibacillus barcinonensis</name>
    <dbReference type="NCBI Taxonomy" id="198119"/>
    <lineage>
        <taxon>Bacteria</taxon>
        <taxon>Bacillati</taxon>
        <taxon>Bacillota</taxon>
        <taxon>Bacilli</taxon>
        <taxon>Bacillales</taxon>
        <taxon>Paenibacillaceae</taxon>
        <taxon>Paenibacillus</taxon>
    </lineage>
</organism>
<feature type="coiled-coil region" evidence="1">
    <location>
        <begin position="148"/>
        <end position="182"/>
    </location>
</feature>
<name>A0ABX6Q175_PAEBA</name>
<keyword evidence="3" id="KW-1185">Reference proteome</keyword>
<keyword evidence="1" id="KW-0175">Coiled coil</keyword>
<protein>
    <submittedName>
        <fullName evidence="2">Uncharacterized protein</fullName>
    </submittedName>
</protein>
<proteinExistence type="predicted"/>
<dbReference type="Proteomes" id="UP000509327">
    <property type="component" value="Chromosome"/>
</dbReference>
<evidence type="ECO:0000313" key="2">
    <source>
        <dbReference type="EMBL" id="QKS55867.1"/>
    </source>
</evidence>
<dbReference type="RefSeq" id="WP_174812111.1">
    <property type="nucleotide sequence ID" value="NZ_CP054614.1"/>
</dbReference>
<evidence type="ECO:0000313" key="3">
    <source>
        <dbReference type="Proteomes" id="UP000509327"/>
    </source>
</evidence>
<evidence type="ECO:0000256" key="1">
    <source>
        <dbReference type="SAM" id="Coils"/>
    </source>
</evidence>
<accession>A0ABX6Q175</accession>
<reference evidence="2 3" key="1">
    <citation type="submission" date="2020-06" db="EMBL/GenBank/DDBJ databases">
        <title>Complete genome of Paenibacillus barcinonensis KACC11450.</title>
        <authorList>
            <person name="Kim M."/>
            <person name="Park Y.-J."/>
            <person name="Shin J.-H."/>
        </authorList>
    </citation>
    <scope>NUCLEOTIDE SEQUENCE [LARGE SCALE GENOMIC DNA]</scope>
    <source>
        <strain evidence="2 3">KACC11450</strain>
    </source>
</reference>